<feature type="signal peptide" evidence="3">
    <location>
        <begin position="1"/>
        <end position="18"/>
    </location>
</feature>
<dbReference type="STRING" id="379508.A5E420"/>
<evidence type="ECO:0000313" key="5">
    <source>
        <dbReference type="EMBL" id="EDK46178.1"/>
    </source>
</evidence>
<dbReference type="VEuPathDB" id="FungiDB:LELG_04359"/>
<dbReference type="AlphaFoldDB" id="A5E420"/>
<dbReference type="Proteomes" id="UP000001996">
    <property type="component" value="Unassembled WGS sequence"/>
</dbReference>
<dbReference type="Pfam" id="PF03330">
    <property type="entry name" value="DPBB_1"/>
    <property type="match status" value="1"/>
</dbReference>
<feature type="domain" description="RlpA-like protein double-psi beta-barrel" evidence="4">
    <location>
        <begin position="194"/>
        <end position="246"/>
    </location>
</feature>
<reference evidence="5 6" key="1">
    <citation type="journal article" date="2009" name="Nature">
        <title>Evolution of pathogenicity and sexual reproduction in eight Candida genomes.</title>
        <authorList>
            <person name="Butler G."/>
            <person name="Rasmussen M.D."/>
            <person name="Lin M.F."/>
            <person name="Santos M.A."/>
            <person name="Sakthikumar S."/>
            <person name="Munro C.A."/>
            <person name="Rheinbay E."/>
            <person name="Grabherr M."/>
            <person name="Forche A."/>
            <person name="Reedy J.L."/>
            <person name="Agrafioti I."/>
            <person name="Arnaud M.B."/>
            <person name="Bates S."/>
            <person name="Brown A.J."/>
            <person name="Brunke S."/>
            <person name="Costanzo M.C."/>
            <person name="Fitzpatrick D.A."/>
            <person name="de Groot P.W."/>
            <person name="Harris D."/>
            <person name="Hoyer L.L."/>
            <person name="Hube B."/>
            <person name="Klis F.M."/>
            <person name="Kodira C."/>
            <person name="Lennard N."/>
            <person name="Logue M.E."/>
            <person name="Martin R."/>
            <person name="Neiman A.M."/>
            <person name="Nikolaou E."/>
            <person name="Quail M.A."/>
            <person name="Quinn J."/>
            <person name="Santos M.C."/>
            <person name="Schmitzberger F.F."/>
            <person name="Sherlock G."/>
            <person name="Shah P."/>
            <person name="Silverstein K.A."/>
            <person name="Skrzypek M.S."/>
            <person name="Soll D."/>
            <person name="Staggs R."/>
            <person name="Stansfield I."/>
            <person name="Stumpf M.P."/>
            <person name="Sudbery P.E."/>
            <person name="Srikantha T."/>
            <person name="Zeng Q."/>
            <person name="Berman J."/>
            <person name="Berriman M."/>
            <person name="Heitman J."/>
            <person name="Gow N.A."/>
            <person name="Lorenz M.C."/>
            <person name="Birren B.W."/>
            <person name="Kellis M."/>
            <person name="Cuomo C.A."/>
        </authorList>
    </citation>
    <scope>NUCLEOTIDE SEQUENCE [LARGE SCALE GENOMIC DNA]</scope>
    <source>
        <strain evidence="6">ATCC 11503 / BCRC 21390 / CBS 2605 / JCM 1781 / NBRC 1676 / NRRL YB-4239</strain>
    </source>
</reference>
<dbReference type="PANTHER" id="PTHR31836:SF28">
    <property type="entry name" value="SRCR DOMAIN-CONTAINING PROTEIN-RELATED"/>
    <property type="match status" value="1"/>
</dbReference>
<dbReference type="eggNOG" id="ENOG502S6X4">
    <property type="taxonomic scope" value="Eukaryota"/>
</dbReference>
<dbReference type="InterPro" id="IPR036908">
    <property type="entry name" value="RlpA-like_sf"/>
</dbReference>
<dbReference type="PANTHER" id="PTHR31836">
    <property type="match status" value="1"/>
</dbReference>
<keyword evidence="6" id="KW-1185">Reference proteome</keyword>
<gene>
    <name evidence="5" type="ORF">LELG_04359</name>
</gene>
<evidence type="ECO:0000256" key="1">
    <source>
        <dbReference type="ARBA" id="ARBA00022729"/>
    </source>
</evidence>
<keyword evidence="1 3" id="KW-0732">Signal</keyword>
<dbReference type="InterPro" id="IPR009009">
    <property type="entry name" value="RlpA-like_DPBB"/>
</dbReference>
<name>A5E420_LODEL</name>
<evidence type="ECO:0000256" key="2">
    <source>
        <dbReference type="SAM" id="MobiDB-lite"/>
    </source>
</evidence>
<feature type="compositionally biased region" description="Polar residues" evidence="2">
    <location>
        <begin position="108"/>
        <end position="123"/>
    </location>
</feature>
<dbReference type="EMBL" id="CH981529">
    <property type="protein sequence ID" value="EDK46178.1"/>
    <property type="molecule type" value="Genomic_DNA"/>
</dbReference>
<feature type="chain" id="PRO_5002681788" description="RlpA-like protein double-psi beta-barrel domain-containing protein" evidence="3">
    <location>
        <begin position="19"/>
        <end position="253"/>
    </location>
</feature>
<evidence type="ECO:0000256" key="3">
    <source>
        <dbReference type="SAM" id="SignalP"/>
    </source>
</evidence>
<sequence>MKVSTILQAIALFQLTTATSLWSLISDKANLPKQVDDLKNCAGSVAAAAANKLSPKKLFPTDAAAAAATTTTTAATAITTNGTIKEIPTIYRTTTIEVFTSEEVAENKQASATLPSDNSGNNNFDDKTPKETSTPPANNITPEPTKGTYTGEGTFYSTGLGACGGRNKDSDYIVALSENFYKEYTPGNNPNKNTLCGKKLRAFYNGKSVDVTVVDCCVGCGYYDLDFSPAAFRQLADQKLGRIQVTWLWLEVA</sequence>
<proteinExistence type="predicted"/>
<dbReference type="OrthoDB" id="623670at2759"/>
<evidence type="ECO:0000259" key="4">
    <source>
        <dbReference type="Pfam" id="PF03330"/>
    </source>
</evidence>
<dbReference type="KEGG" id="lel:PVL30_004080"/>
<feature type="region of interest" description="Disordered" evidence="2">
    <location>
        <begin position="107"/>
        <end position="148"/>
    </location>
</feature>
<evidence type="ECO:0000313" key="6">
    <source>
        <dbReference type="Proteomes" id="UP000001996"/>
    </source>
</evidence>
<dbReference type="HOGENOM" id="CLU_047639_2_0_1"/>
<accession>A5E420</accession>
<dbReference type="GeneID" id="5231629"/>
<dbReference type="InterPro" id="IPR051477">
    <property type="entry name" value="Expansin_CellWall"/>
</dbReference>
<dbReference type="InParanoid" id="A5E420"/>
<feature type="compositionally biased region" description="Polar residues" evidence="2">
    <location>
        <begin position="131"/>
        <end position="142"/>
    </location>
</feature>
<dbReference type="CDD" id="cd22191">
    <property type="entry name" value="DPBB_RlpA_EXP_N-like"/>
    <property type="match status" value="1"/>
</dbReference>
<organism evidence="5 6">
    <name type="scientific">Lodderomyces elongisporus (strain ATCC 11503 / CBS 2605 / JCM 1781 / NBRC 1676 / NRRL YB-4239)</name>
    <name type="common">Yeast</name>
    <name type="synonym">Saccharomyces elongisporus</name>
    <dbReference type="NCBI Taxonomy" id="379508"/>
    <lineage>
        <taxon>Eukaryota</taxon>
        <taxon>Fungi</taxon>
        <taxon>Dikarya</taxon>
        <taxon>Ascomycota</taxon>
        <taxon>Saccharomycotina</taxon>
        <taxon>Pichiomycetes</taxon>
        <taxon>Debaryomycetaceae</taxon>
        <taxon>Candida/Lodderomyces clade</taxon>
        <taxon>Lodderomyces</taxon>
    </lineage>
</organism>
<protein>
    <recommendedName>
        <fullName evidence="4">RlpA-like protein double-psi beta-barrel domain-containing protein</fullName>
    </recommendedName>
</protein>
<dbReference type="SUPFAM" id="SSF50685">
    <property type="entry name" value="Barwin-like endoglucanases"/>
    <property type="match status" value="1"/>
</dbReference>
<dbReference type="Gene3D" id="2.40.40.10">
    <property type="entry name" value="RlpA-like domain"/>
    <property type="match status" value="1"/>
</dbReference>